<dbReference type="HOGENOM" id="CLU_075053_9_2_10"/>
<evidence type="ECO:0000259" key="1">
    <source>
        <dbReference type="PROSITE" id="PS50042"/>
    </source>
</evidence>
<dbReference type="KEGG" id="evi:Echvi_1125"/>
<proteinExistence type="predicted"/>
<dbReference type="STRING" id="926556.Echvi_1125"/>
<accession>L0FXA7</accession>
<dbReference type="SUPFAM" id="SSF51206">
    <property type="entry name" value="cAMP-binding domain-like"/>
    <property type="match status" value="1"/>
</dbReference>
<organism evidence="2 3">
    <name type="scientific">Echinicola vietnamensis (strain DSM 17526 / LMG 23754 / KMM 6221)</name>
    <dbReference type="NCBI Taxonomy" id="926556"/>
    <lineage>
        <taxon>Bacteria</taxon>
        <taxon>Pseudomonadati</taxon>
        <taxon>Bacteroidota</taxon>
        <taxon>Cytophagia</taxon>
        <taxon>Cytophagales</taxon>
        <taxon>Cyclobacteriaceae</taxon>
        <taxon>Echinicola</taxon>
    </lineage>
</organism>
<dbReference type="InterPro" id="IPR000595">
    <property type="entry name" value="cNMP-bd_dom"/>
</dbReference>
<dbReference type="Proteomes" id="UP000010796">
    <property type="component" value="Chromosome"/>
</dbReference>
<dbReference type="EMBL" id="CP003346">
    <property type="protein sequence ID" value="AGA77396.1"/>
    <property type="molecule type" value="Genomic_DNA"/>
</dbReference>
<evidence type="ECO:0000313" key="2">
    <source>
        <dbReference type="EMBL" id="AGA77396.1"/>
    </source>
</evidence>
<dbReference type="AlphaFoldDB" id="L0FXA7"/>
<keyword evidence="3" id="KW-1185">Reference proteome</keyword>
<dbReference type="PATRIC" id="fig|926556.3.peg.1179"/>
<dbReference type="OrthoDB" id="792939at2"/>
<dbReference type="eggNOG" id="COG0664">
    <property type="taxonomic scope" value="Bacteria"/>
</dbReference>
<dbReference type="Gene3D" id="2.60.120.10">
    <property type="entry name" value="Jelly Rolls"/>
    <property type="match status" value="1"/>
</dbReference>
<evidence type="ECO:0000313" key="3">
    <source>
        <dbReference type="Proteomes" id="UP000010796"/>
    </source>
</evidence>
<dbReference type="InterPro" id="IPR018490">
    <property type="entry name" value="cNMP-bd_dom_sf"/>
</dbReference>
<dbReference type="PROSITE" id="PS50042">
    <property type="entry name" value="CNMP_BINDING_3"/>
    <property type="match status" value="1"/>
</dbReference>
<feature type="domain" description="Cyclic nucleotide-binding" evidence="1">
    <location>
        <begin position="16"/>
        <end position="119"/>
    </location>
</feature>
<dbReference type="InterPro" id="IPR014710">
    <property type="entry name" value="RmlC-like_jellyroll"/>
</dbReference>
<sequence length="196" mass="22718">MIAGESKIELQNYLKEYFPLNTAQLEQLAELFRMETMEKGDFYAQTGKPCHKLSFLKSGYLRIFETAENGKEVTQWISSTGEFTTDLSSLAFGQNARRNIQAISSCTLYTIHQEAYRSLPEVLPAWPELEKLFIAKCFITLEDRVFGLLSKTAEERYQQLFQFKRHLFNEVPLHYLASMIGMTPETFSRIRKNCLS</sequence>
<gene>
    <name evidence="2" type="ordered locus">Echvi_1125</name>
</gene>
<protein>
    <submittedName>
        <fullName evidence="2">cAMP-binding protein</fullName>
    </submittedName>
</protein>
<dbReference type="CDD" id="cd00038">
    <property type="entry name" value="CAP_ED"/>
    <property type="match status" value="1"/>
</dbReference>
<reference evidence="3" key="1">
    <citation type="submission" date="2012-02" db="EMBL/GenBank/DDBJ databases">
        <title>The complete genome of Echinicola vietnamensis DSM 17526.</title>
        <authorList>
            <person name="Lucas S."/>
            <person name="Copeland A."/>
            <person name="Lapidus A."/>
            <person name="Glavina del Rio T."/>
            <person name="Dalin E."/>
            <person name="Tice H."/>
            <person name="Bruce D."/>
            <person name="Goodwin L."/>
            <person name="Pitluck S."/>
            <person name="Peters L."/>
            <person name="Ovchinnikova G."/>
            <person name="Teshima H."/>
            <person name="Kyrpides N."/>
            <person name="Mavromatis K."/>
            <person name="Ivanova N."/>
            <person name="Brettin T."/>
            <person name="Detter J.C."/>
            <person name="Han C."/>
            <person name="Larimer F."/>
            <person name="Land M."/>
            <person name="Hauser L."/>
            <person name="Markowitz V."/>
            <person name="Cheng J.-F."/>
            <person name="Hugenholtz P."/>
            <person name="Woyke T."/>
            <person name="Wu D."/>
            <person name="Brambilla E."/>
            <person name="Klenk H.-P."/>
            <person name="Eisen J.A."/>
        </authorList>
    </citation>
    <scope>NUCLEOTIDE SEQUENCE [LARGE SCALE GENOMIC DNA]</scope>
    <source>
        <strain evidence="3">DSM 17526 / LMG 23754 / KMM 6221</strain>
    </source>
</reference>
<dbReference type="Pfam" id="PF00027">
    <property type="entry name" value="cNMP_binding"/>
    <property type="match status" value="1"/>
</dbReference>
<name>L0FXA7_ECHVK</name>